<dbReference type="Proteomes" id="UP000308652">
    <property type="component" value="Unassembled WGS sequence"/>
</dbReference>
<dbReference type="InterPro" id="IPR012341">
    <property type="entry name" value="6hp_glycosidase-like_sf"/>
</dbReference>
<evidence type="ECO:0000313" key="3">
    <source>
        <dbReference type="EMBL" id="TFK44205.1"/>
    </source>
</evidence>
<keyword evidence="3" id="KW-0378">Hydrolase</keyword>
<dbReference type="OrthoDB" id="14419at2759"/>
<protein>
    <submittedName>
        <fullName evidence="3">Six-hairpin glycosidase-like protein</fullName>
    </submittedName>
</protein>
<dbReference type="PANTHER" id="PTHR10412">
    <property type="entry name" value="MANNOSYL-OLIGOSACCHARIDE GLUCOSIDASE"/>
    <property type="match status" value="1"/>
</dbReference>
<dbReference type="AlphaFoldDB" id="A0A5C3MHQ5"/>
<gene>
    <name evidence="3" type="ORF">BDQ12DRAFT_672564</name>
</gene>
<dbReference type="GO" id="GO:0004573">
    <property type="term" value="F:Glc3Man9GlcNAc2 oligosaccharide glucosidase activity"/>
    <property type="evidence" value="ECO:0007669"/>
    <property type="project" value="InterPro"/>
</dbReference>
<feature type="compositionally biased region" description="Basic and acidic residues" evidence="1">
    <location>
        <begin position="1"/>
        <end position="11"/>
    </location>
</feature>
<sequence length="1098" mass="125917">MSTDALKKVQDKLFPSRQGSGPEPEQQPQDRDTTGLTINIPNQTPAPPPAPRPKLTKPTESSPKQPAEDAIPDRPYRERLAQKIGNDYKGAEKHRLIQDDKKEKHWKRWGPYLSDRQWATVREDYSADGDAWSHFPHVHARSRAYRWGEDGIAGISDNHQRLCFGLSLWNEEDPILKERLFGVTGHQGNHGEDVKELYYYLDSTPTHSYMKFLYKYPQRRYPYEELVSENQHRSREVSEYEIMDTNVFDEDRYWDVFVEYAKDEENPDDVFIRITSYNRGPNPASLHIIPQLWFPNTWSWPLEKPPMPSLSGSVRGSENINCITVRHPSLGKTHLYCLPSPPPVGPSNDFEVDPDIDAVEPELLFTENNTNYTRLYGGSNDTPYVKDAFHDHIIPSHRPPASEDNESFFSQRPRPRAASLFGGEDPDVVEEGPCTPFPAAPTFVNPEKKGTKSAAHYTFKDVPGHGGCAVVRLKLTPSKIGRDPSVEDEVIFDDAVEERRQEADEFYGSLVLGAISDDLKQIMRQALGGMLWTKQYYRFIQKEWLEGDPAQPAPPPNRKFIRNREWRHLHIEDILSMPDKWEYPFFAAWDTAFHCIPLAVVDPAFAKKQLDLLTREWYMKPDGQIPAYEWNFSDVNPPVHAWATFRVFKLERKLHGREDLAFLERVFQKLLLNFTWWVNRKDQGGNNVFEGGFLGLDNIGAFNRSEPLPTGGTLRQADGTAWMAFYCLNMLNMALELAKHNPVYEDIASKFFEHFIFIADAMTYKEGDHEASLWNEEDGMYYDAIEFGPGNTIQLPVRSLVGLIPLYGTLVLEPAVINRFPGFKKRMEWFLDNRPEVSARNMANMKVGGKEQRRLLALASKERLVKILEKMLDEDEFLSEHGVRSLSKLHKEHPWGMDVHGQRYEVGYWPGDSKSGMFGGNSNWRGPIWLATNFLLIESLQRFYQYYGDELQVECPTGSGDYMNLVGVAEEIQHRIIHIFGRDTEGRRATNGGNPKLDYDPHFRDYVWFYEFFHADTGKGLGASHQTGWSGLVAYHILQSGVSCRLPKTPRTPRSVLNHYFDETMDSRSEFGDDAKSAYSGHSAWDLNTLGDVSPDAL</sequence>
<dbReference type="InterPro" id="IPR004888">
    <property type="entry name" value="Glycoside_hydrolase_63"/>
</dbReference>
<dbReference type="PANTHER" id="PTHR10412:SF10">
    <property type="entry name" value="GLYCOSYL HYDROLASE FAMILY 63 C-TERMINAL DOMAIN-CONTAINING PROTEIN"/>
    <property type="match status" value="1"/>
</dbReference>
<feature type="region of interest" description="Disordered" evidence="1">
    <location>
        <begin position="1"/>
        <end position="76"/>
    </location>
</feature>
<organism evidence="3 4">
    <name type="scientific">Crucibulum laeve</name>
    <dbReference type="NCBI Taxonomy" id="68775"/>
    <lineage>
        <taxon>Eukaryota</taxon>
        <taxon>Fungi</taxon>
        <taxon>Dikarya</taxon>
        <taxon>Basidiomycota</taxon>
        <taxon>Agaricomycotina</taxon>
        <taxon>Agaricomycetes</taxon>
        <taxon>Agaricomycetidae</taxon>
        <taxon>Agaricales</taxon>
        <taxon>Agaricineae</taxon>
        <taxon>Nidulariaceae</taxon>
        <taxon>Crucibulum</taxon>
    </lineage>
</organism>
<dbReference type="Gene3D" id="1.50.10.10">
    <property type="match status" value="1"/>
</dbReference>
<evidence type="ECO:0000259" key="2">
    <source>
        <dbReference type="Pfam" id="PF22422"/>
    </source>
</evidence>
<feature type="domain" description="Mannosylglycerate hydrolase MGH1-like glycoside hydrolase" evidence="2">
    <location>
        <begin position="583"/>
        <end position="688"/>
    </location>
</feature>
<accession>A0A5C3MHQ5</accession>
<dbReference type="STRING" id="68775.A0A5C3MHQ5"/>
<proteinExistence type="predicted"/>
<dbReference type="SUPFAM" id="SSF48208">
    <property type="entry name" value="Six-hairpin glycosidases"/>
    <property type="match status" value="1"/>
</dbReference>
<keyword evidence="3" id="KW-0326">Glycosidase</keyword>
<dbReference type="Pfam" id="PF22422">
    <property type="entry name" value="MGH1-like_GH"/>
    <property type="match status" value="1"/>
</dbReference>
<evidence type="ECO:0000313" key="4">
    <source>
        <dbReference type="Proteomes" id="UP000308652"/>
    </source>
</evidence>
<dbReference type="InterPro" id="IPR008928">
    <property type="entry name" value="6-hairpin_glycosidase_sf"/>
</dbReference>
<dbReference type="InterPro" id="IPR054491">
    <property type="entry name" value="MGH1-like_GH"/>
</dbReference>
<evidence type="ECO:0000256" key="1">
    <source>
        <dbReference type="SAM" id="MobiDB-lite"/>
    </source>
</evidence>
<reference evidence="3 4" key="1">
    <citation type="journal article" date="2019" name="Nat. Ecol. Evol.">
        <title>Megaphylogeny resolves global patterns of mushroom evolution.</title>
        <authorList>
            <person name="Varga T."/>
            <person name="Krizsan K."/>
            <person name="Foldi C."/>
            <person name="Dima B."/>
            <person name="Sanchez-Garcia M."/>
            <person name="Sanchez-Ramirez S."/>
            <person name="Szollosi G.J."/>
            <person name="Szarkandi J.G."/>
            <person name="Papp V."/>
            <person name="Albert L."/>
            <person name="Andreopoulos W."/>
            <person name="Angelini C."/>
            <person name="Antonin V."/>
            <person name="Barry K.W."/>
            <person name="Bougher N.L."/>
            <person name="Buchanan P."/>
            <person name="Buyck B."/>
            <person name="Bense V."/>
            <person name="Catcheside P."/>
            <person name="Chovatia M."/>
            <person name="Cooper J."/>
            <person name="Damon W."/>
            <person name="Desjardin D."/>
            <person name="Finy P."/>
            <person name="Geml J."/>
            <person name="Haridas S."/>
            <person name="Hughes K."/>
            <person name="Justo A."/>
            <person name="Karasinski D."/>
            <person name="Kautmanova I."/>
            <person name="Kiss B."/>
            <person name="Kocsube S."/>
            <person name="Kotiranta H."/>
            <person name="LaButti K.M."/>
            <person name="Lechner B.E."/>
            <person name="Liimatainen K."/>
            <person name="Lipzen A."/>
            <person name="Lukacs Z."/>
            <person name="Mihaltcheva S."/>
            <person name="Morgado L.N."/>
            <person name="Niskanen T."/>
            <person name="Noordeloos M.E."/>
            <person name="Ohm R.A."/>
            <person name="Ortiz-Santana B."/>
            <person name="Ovrebo C."/>
            <person name="Racz N."/>
            <person name="Riley R."/>
            <person name="Savchenko A."/>
            <person name="Shiryaev A."/>
            <person name="Soop K."/>
            <person name="Spirin V."/>
            <person name="Szebenyi C."/>
            <person name="Tomsovsky M."/>
            <person name="Tulloss R.E."/>
            <person name="Uehling J."/>
            <person name="Grigoriev I.V."/>
            <person name="Vagvolgyi C."/>
            <person name="Papp T."/>
            <person name="Martin F.M."/>
            <person name="Miettinen O."/>
            <person name="Hibbett D.S."/>
            <person name="Nagy L.G."/>
        </authorList>
    </citation>
    <scope>NUCLEOTIDE SEQUENCE [LARGE SCALE GENOMIC DNA]</scope>
    <source>
        <strain evidence="3 4">CBS 166.37</strain>
    </source>
</reference>
<name>A0A5C3MHQ5_9AGAR</name>
<dbReference type="GO" id="GO:0009311">
    <property type="term" value="P:oligosaccharide metabolic process"/>
    <property type="evidence" value="ECO:0007669"/>
    <property type="project" value="InterPro"/>
</dbReference>
<dbReference type="EMBL" id="ML213590">
    <property type="protein sequence ID" value="TFK44205.1"/>
    <property type="molecule type" value="Genomic_DNA"/>
</dbReference>
<keyword evidence="4" id="KW-1185">Reference proteome</keyword>